<dbReference type="SUPFAM" id="SSF117143">
    <property type="entry name" value="Flagellar hook protein flgE"/>
    <property type="match status" value="1"/>
</dbReference>
<evidence type="ECO:0000256" key="5">
    <source>
        <dbReference type="RuleBase" id="RU362116"/>
    </source>
</evidence>
<comment type="subunit">
    <text evidence="3">The basal body constitutes a major portion of the flagellar organelle and consists of four rings (L,P,S, and M) mounted on a central rod. The rod consists of about 26 subunits of FlgG in the distal portion, and FlgB, FlgC and FlgF are thought to build up the proximal portion of the rod with about 6 subunits each.</text>
</comment>
<comment type="similarity">
    <text evidence="1 5">Belongs to the flagella basal body rod proteins family.</text>
</comment>
<feature type="domain" description="Flagellar basal-body/hook protein C-terminal" evidence="7">
    <location>
        <begin position="218"/>
        <end position="263"/>
    </location>
</feature>
<name>A0A096BIT4_9FIRM</name>
<keyword evidence="5" id="KW-0975">Bacterial flagellum</keyword>
<evidence type="ECO:0000259" key="8">
    <source>
        <dbReference type="Pfam" id="PF22692"/>
    </source>
</evidence>
<organism evidence="9 10">
    <name type="scientific">Caloranaerobacter azorensis H53214</name>
    <dbReference type="NCBI Taxonomy" id="1156417"/>
    <lineage>
        <taxon>Bacteria</taxon>
        <taxon>Bacillati</taxon>
        <taxon>Bacillota</taxon>
        <taxon>Tissierellia</taxon>
        <taxon>Tissierellales</taxon>
        <taxon>Thermohalobacteraceae</taxon>
        <taxon>Caloranaerobacter</taxon>
    </lineage>
</organism>
<dbReference type="InterPro" id="IPR037925">
    <property type="entry name" value="FlgE/F/G-like"/>
</dbReference>
<evidence type="ECO:0000256" key="2">
    <source>
        <dbReference type="ARBA" id="ARBA00017948"/>
    </source>
</evidence>
<feature type="domain" description="Flagellar basal body rod protein N-terminal" evidence="6">
    <location>
        <begin position="7"/>
        <end position="35"/>
    </location>
</feature>
<dbReference type="InterPro" id="IPR020013">
    <property type="entry name" value="Flagellar_FlgE/F/G"/>
</dbReference>
<evidence type="ECO:0000259" key="6">
    <source>
        <dbReference type="Pfam" id="PF00460"/>
    </source>
</evidence>
<feature type="domain" description="Flagellar hook protein FlgE/F/G-like D1" evidence="8">
    <location>
        <begin position="94"/>
        <end position="164"/>
    </location>
</feature>
<keyword evidence="9" id="KW-0969">Cilium</keyword>
<dbReference type="InterPro" id="IPR019776">
    <property type="entry name" value="Flagellar_basal_body_rod_CS"/>
</dbReference>
<evidence type="ECO:0000313" key="9">
    <source>
        <dbReference type="EMBL" id="KGG80663.1"/>
    </source>
</evidence>
<dbReference type="Pfam" id="PF06429">
    <property type="entry name" value="Flg_bbr_C"/>
    <property type="match status" value="1"/>
</dbReference>
<evidence type="ECO:0000313" key="10">
    <source>
        <dbReference type="Proteomes" id="UP000029622"/>
    </source>
</evidence>
<reference evidence="9 10" key="1">
    <citation type="submission" date="2013-12" db="EMBL/GenBank/DDBJ databases">
        <title>Draft genome sequence of Caloranaerobacter sp. H53214.</title>
        <authorList>
            <person name="Jiang L.J."/>
            <person name="Shao Z.Z."/>
            <person name="Long M.N."/>
        </authorList>
    </citation>
    <scope>NUCLEOTIDE SEQUENCE [LARGE SCALE GENOMIC DNA]</scope>
    <source>
        <strain evidence="9 10">H53214</strain>
    </source>
</reference>
<comment type="subcellular location">
    <subcellularLocation>
        <location evidence="5">Bacterial flagellum basal body</location>
    </subcellularLocation>
</comment>
<dbReference type="AlphaFoldDB" id="A0A096BIT4"/>
<dbReference type="Pfam" id="PF22692">
    <property type="entry name" value="LlgE_F_G_D1"/>
    <property type="match status" value="1"/>
</dbReference>
<dbReference type="GO" id="GO:0071978">
    <property type="term" value="P:bacterial-type flagellum-dependent swarming motility"/>
    <property type="evidence" value="ECO:0007669"/>
    <property type="project" value="TreeGrafter"/>
</dbReference>
<sequence length="265" mass="29514">MIRSLWTAASGMKAQQLNIDTISNNLANVNTTSYKSQRVEFKDLFYETLKRTNLDDDKGRPVNLEVGHGVMPTATTRDFKVGSLIETQNPLDLAIDGEGFFAVLTPNGQIKYTRDGSFKLSIDEDEGKLTTSEGYFVLNEDDEEIVIDSNLSDITVDELGYITAKDEEGETVELGRLKFVKFMNPEGLISEGQNLYSATSASGEEISVDAEEMDSKIVQGYLEASNVQVVDEMVKMITAQRAYEINSKSIQTTDEMLQMANNLRR</sequence>
<dbReference type="NCBIfam" id="TIGR03506">
    <property type="entry name" value="FlgEFG_subfam"/>
    <property type="match status" value="2"/>
</dbReference>
<keyword evidence="9" id="KW-0966">Cell projection</keyword>
<dbReference type="Proteomes" id="UP000029622">
    <property type="component" value="Unassembled WGS sequence"/>
</dbReference>
<evidence type="ECO:0000256" key="4">
    <source>
        <dbReference type="NCBIfam" id="TIGR02488"/>
    </source>
</evidence>
<dbReference type="PROSITE" id="PS00588">
    <property type="entry name" value="FLAGELLA_BB_ROD"/>
    <property type="match status" value="1"/>
</dbReference>
<dbReference type="InterPro" id="IPR012836">
    <property type="entry name" value="FlgF"/>
</dbReference>
<dbReference type="InterPro" id="IPR012834">
    <property type="entry name" value="FlgG_G_neg"/>
</dbReference>
<gene>
    <name evidence="9" type="primary">flgG</name>
    <name evidence="9" type="ORF">Y919_04980</name>
</gene>
<dbReference type="EMBL" id="AZTB01000018">
    <property type="protein sequence ID" value="KGG80663.1"/>
    <property type="molecule type" value="Genomic_DNA"/>
</dbReference>
<evidence type="ECO:0000256" key="1">
    <source>
        <dbReference type="ARBA" id="ARBA00009677"/>
    </source>
</evidence>
<dbReference type="PANTHER" id="PTHR30435">
    <property type="entry name" value="FLAGELLAR PROTEIN"/>
    <property type="match status" value="1"/>
</dbReference>
<evidence type="ECO:0000256" key="3">
    <source>
        <dbReference type="ARBA" id="ARBA00025933"/>
    </source>
</evidence>
<dbReference type="GO" id="GO:0009426">
    <property type="term" value="C:bacterial-type flagellum basal body, distal rod"/>
    <property type="evidence" value="ECO:0007669"/>
    <property type="project" value="UniProtKB-UniRule"/>
</dbReference>
<dbReference type="NCBIfam" id="TIGR02490">
    <property type="entry name" value="flgF"/>
    <property type="match status" value="1"/>
</dbReference>
<dbReference type="NCBIfam" id="TIGR02488">
    <property type="entry name" value="flgG_G_neg"/>
    <property type="match status" value="1"/>
</dbReference>
<comment type="caution">
    <text evidence="9">The sequence shown here is derived from an EMBL/GenBank/DDBJ whole genome shotgun (WGS) entry which is preliminary data.</text>
</comment>
<dbReference type="InterPro" id="IPR010930">
    <property type="entry name" value="Flg_bb/hook_C_dom"/>
</dbReference>
<accession>A0A096BIT4</accession>
<dbReference type="RefSeq" id="WP_035162964.1">
    <property type="nucleotide sequence ID" value="NZ_AZTB01000018.1"/>
</dbReference>
<dbReference type="InterPro" id="IPR001444">
    <property type="entry name" value="Flag_bb_rod_N"/>
</dbReference>
<dbReference type="Pfam" id="PF00460">
    <property type="entry name" value="Flg_bb_rod"/>
    <property type="match status" value="1"/>
</dbReference>
<keyword evidence="9" id="KW-0282">Flagellum</keyword>
<protein>
    <recommendedName>
        <fullName evidence="2 4">Flagellar basal-body rod protein FlgG</fullName>
    </recommendedName>
</protein>
<evidence type="ECO:0000259" key="7">
    <source>
        <dbReference type="Pfam" id="PF06429"/>
    </source>
</evidence>
<dbReference type="PANTHER" id="PTHR30435:SF19">
    <property type="entry name" value="FLAGELLAR BASAL-BODY ROD PROTEIN FLGG"/>
    <property type="match status" value="1"/>
</dbReference>
<proteinExistence type="inferred from homology"/>
<dbReference type="STRING" id="1156417.Y919_04980"/>
<dbReference type="InterPro" id="IPR053967">
    <property type="entry name" value="LlgE_F_G-like_D1"/>
</dbReference>